<dbReference type="Pfam" id="PF13577">
    <property type="entry name" value="SnoaL_4"/>
    <property type="match status" value="1"/>
</dbReference>
<evidence type="ECO:0000313" key="3">
    <source>
        <dbReference type="Proteomes" id="UP000291819"/>
    </source>
</evidence>
<accession>A0A4Q9H3U6</accession>
<dbReference type="RefSeq" id="WP_131032549.1">
    <property type="nucleotide sequence ID" value="NZ_SIXF01000047.1"/>
</dbReference>
<name>A0A4Q9H3U6_9SPHI</name>
<reference evidence="2 3" key="1">
    <citation type="submission" date="2019-02" db="EMBL/GenBank/DDBJ databases">
        <title>Pedobacter kyonggii whole genome sequence analysis.</title>
        <authorList>
            <person name="Dahal R.H."/>
        </authorList>
    </citation>
    <scope>NUCLEOTIDE SEQUENCE [LARGE SCALE GENOMIC DNA]</scope>
    <source>
        <strain evidence="2 3">K-4-11-1</strain>
    </source>
</reference>
<dbReference type="InterPro" id="IPR037401">
    <property type="entry name" value="SnoaL-like"/>
</dbReference>
<dbReference type="Proteomes" id="UP000291819">
    <property type="component" value="Unassembled WGS sequence"/>
</dbReference>
<protein>
    <recommendedName>
        <fullName evidence="1">SnoaL-like domain-containing protein</fullName>
    </recommendedName>
</protein>
<feature type="domain" description="SnoaL-like" evidence="1">
    <location>
        <begin position="3"/>
        <end position="44"/>
    </location>
</feature>
<dbReference type="EMBL" id="SIXF01000047">
    <property type="protein sequence ID" value="TBO36438.1"/>
    <property type="molecule type" value="Genomic_DNA"/>
</dbReference>
<gene>
    <name evidence="2" type="ORF">EYS08_24570</name>
</gene>
<keyword evidence="3" id="KW-1185">Reference proteome</keyword>
<proteinExistence type="predicted"/>
<dbReference type="InterPro" id="IPR032710">
    <property type="entry name" value="NTF2-like_dom_sf"/>
</dbReference>
<evidence type="ECO:0000313" key="2">
    <source>
        <dbReference type="EMBL" id="TBO36438.1"/>
    </source>
</evidence>
<dbReference type="AlphaFoldDB" id="A0A4Q9H3U6"/>
<comment type="caution">
    <text evidence="2">The sequence shown here is derived from an EMBL/GenBank/DDBJ whole genome shotgun (WGS) entry which is preliminary data.</text>
</comment>
<dbReference type="SUPFAM" id="SSF54427">
    <property type="entry name" value="NTF2-like"/>
    <property type="match status" value="1"/>
</dbReference>
<evidence type="ECO:0000259" key="1">
    <source>
        <dbReference type="Pfam" id="PF13577"/>
    </source>
</evidence>
<dbReference type="OrthoDB" id="2084678at2"/>
<dbReference type="Gene3D" id="3.10.450.50">
    <property type="match status" value="1"/>
</dbReference>
<sequence length="59" mass="6905">MSSEQQIHNLIARYTHYVDQARFDKVGDLFANGGDGNFRLGNFSSHWQEIFHITQHQIQ</sequence>
<organism evidence="2 3">
    <name type="scientific">Pedobacter kyonggii</name>
    <dbReference type="NCBI Taxonomy" id="1926871"/>
    <lineage>
        <taxon>Bacteria</taxon>
        <taxon>Pseudomonadati</taxon>
        <taxon>Bacteroidota</taxon>
        <taxon>Sphingobacteriia</taxon>
        <taxon>Sphingobacteriales</taxon>
        <taxon>Sphingobacteriaceae</taxon>
        <taxon>Pedobacter</taxon>
    </lineage>
</organism>